<evidence type="ECO:0000313" key="1">
    <source>
        <dbReference type="EMBL" id="GAG98990.1"/>
    </source>
</evidence>
<dbReference type="AlphaFoldDB" id="X1BVE3"/>
<accession>X1BVE3</accession>
<name>X1BVE3_9ZZZZ</name>
<proteinExistence type="predicted"/>
<reference evidence="1" key="1">
    <citation type="journal article" date="2014" name="Front. Microbiol.">
        <title>High frequency of phylogenetically diverse reductive dehalogenase-homologous genes in deep subseafloor sedimentary metagenomes.</title>
        <authorList>
            <person name="Kawai M."/>
            <person name="Futagami T."/>
            <person name="Toyoda A."/>
            <person name="Takaki Y."/>
            <person name="Nishi S."/>
            <person name="Hori S."/>
            <person name="Arai W."/>
            <person name="Tsubouchi T."/>
            <person name="Morono Y."/>
            <person name="Uchiyama I."/>
            <person name="Ito T."/>
            <person name="Fujiyama A."/>
            <person name="Inagaki F."/>
            <person name="Takami H."/>
        </authorList>
    </citation>
    <scope>NUCLEOTIDE SEQUENCE</scope>
    <source>
        <strain evidence="1">Expedition CK06-06</strain>
    </source>
</reference>
<feature type="non-terminal residue" evidence="1">
    <location>
        <position position="1"/>
    </location>
</feature>
<protein>
    <submittedName>
        <fullName evidence="1">Uncharacterized protein</fullName>
    </submittedName>
</protein>
<gene>
    <name evidence="1" type="ORF">S01H4_47409</name>
</gene>
<organism evidence="1">
    <name type="scientific">marine sediment metagenome</name>
    <dbReference type="NCBI Taxonomy" id="412755"/>
    <lineage>
        <taxon>unclassified sequences</taxon>
        <taxon>metagenomes</taxon>
        <taxon>ecological metagenomes</taxon>
    </lineage>
</organism>
<dbReference type="SUPFAM" id="SSF53383">
    <property type="entry name" value="PLP-dependent transferases"/>
    <property type="match status" value="1"/>
</dbReference>
<dbReference type="InterPro" id="IPR015424">
    <property type="entry name" value="PyrdxlP-dep_Trfase"/>
</dbReference>
<dbReference type="EMBL" id="BART01026612">
    <property type="protein sequence ID" value="GAG98990.1"/>
    <property type="molecule type" value="Genomic_DNA"/>
</dbReference>
<sequence>TIGRGYKLDRQEIVALVVALQRWMKMDHIKERLQPARRRRTNLMDALWKVPGVTLNVQPYRYHVVGLQITLDKTPDETAEIVDNLRNGDPAIWVRRRRESTIMMNTLFLDDGEEKVIVDRVKELLSARAHSWNKSPA</sequence>
<comment type="caution">
    <text evidence="1">The sequence shown here is derived from an EMBL/GenBank/DDBJ whole genome shotgun (WGS) entry which is preliminary data.</text>
</comment>